<keyword evidence="10" id="KW-1185">Reference proteome</keyword>
<dbReference type="PATRIC" id="fig|70996.4.peg.5491"/>
<protein>
    <submittedName>
        <fullName evidence="9">Transcriptional regulator</fullName>
    </submittedName>
</protein>
<dbReference type="GO" id="GO:0000160">
    <property type="term" value="P:phosphorelay signal transduction system"/>
    <property type="evidence" value="ECO:0007669"/>
    <property type="project" value="InterPro"/>
</dbReference>
<dbReference type="EMBL" id="LGKP01000011">
    <property type="protein sequence ID" value="KPL90544.1"/>
    <property type="molecule type" value="Genomic_DNA"/>
</dbReference>
<dbReference type="InterPro" id="IPR058031">
    <property type="entry name" value="AAA_lid_NorR"/>
</dbReference>
<evidence type="ECO:0000256" key="5">
    <source>
        <dbReference type="ARBA" id="ARBA00023163"/>
    </source>
</evidence>
<dbReference type="Pfam" id="PF00072">
    <property type="entry name" value="Response_reg"/>
    <property type="match status" value="1"/>
</dbReference>
<name>A0A0P6Z0U7_9CHLR</name>
<dbReference type="SUPFAM" id="SSF46689">
    <property type="entry name" value="Homeodomain-like"/>
    <property type="match status" value="1"/>
</dbReference>
<dbReference type="PANTHER" id="PTHR32071">
    <property type="entry name" value="TRANSCRIPTIONAL REGULATORY PROTEIN"/>
    <property type="match status" value="1"/>
</dbReference>
<gene>
    <name evidence="9" type="ORF">SE18_05490</name>
</gene>
<reference evidence="9 10" key="1">
    <citation type="submission" date="2015-07" db="EMBL/GenBank/DDBJ databases">
        <title>Whole genome sequence of Herpetosiphon geysericola DSM 7119.</title>
        <authorList>
            <person name="Hemp J."/>
            <person name="Ward L.M."/>
            <person name="Pace L.A."/>
            <person name="Fischer W.W."/>
        </authorList>
    </citation>
    <scope>NUCLEOTIDE SEQUENCE [LARGE SCALE GENOMIC DNA]</scope>
    <source>
        <strain evidence="9 10">DSM 7119</strain>
    </source>
</reference>
<evidence type="ECO:0000256" key="1">
    <source>
        <dbReference type="ARBA" id="ARBA00022741"/>
    </source>
</evidence>
<dbReference type="GO" id="GO:0003677">
    <property type="term" value="F:DNA binding"/>
    <property type="evidence" value="ECO:0007669"/>
    <property type="project" value="UniProtKB-KW"/>
</dbReference>
<dbReference type="STRING" id="70996.SE18_05490"/>
<dbReference type="SMART" id="SM00382">
    <property type="entry name" value="AAA"/>
    <property type="match status" value="1"/>
</dbReference>
<dbReference type="FunFam" id="3.40.50.300:FF:000006">
    <property type="entry name" value="DNA-binding transcriptional regulator NtrC"/>
    <property type="match status" value="1"/>
</dbReference>
<keyword evidence="3" id="KW-0805">Transcription regulation</keyword>
<dbReference type="InterPro" id="IPR002078">
    <property type="entry name" value="Sigma_54_int"/>
</dbReference>
<feature type="modified residue" description="4-aspartylphosphate" evidence="6">
    <location>
        <position position="59"/>
    </location>
</feature>
<proteinExistence type="predicted"/>
<dbReference type="InterPro" id="IPR011006">
    <property type="entry name" value="CheY-like_superfamily"/>
</dbReference>
<dbReference type="InterPro" id="IPR025662">
    <property type="entry name" value="Sigma_54_int_dom_ATP-bd_1"/>
</dbReference>
<dbReference type="Pfam" id="PF00158">
    <property type="entry name" value="Sigma54_activat"/>
    <property type="match status" value="1"/>
</dbReference>
<keyword evidence="2" id="KW-0067">ATP-binding</keyword>
<evidence type="ECO:0000313" key="10">
    <source>
        <dbReference type="Proteomes" id="UP000050277"/>
    </source>
</evidence>
<dbReference type="PANTHER" id="PTHR32071:SF117">
    <property type="entry name" value="PTS-DEPENDENT DIHYDROXYACETONE KINASE OPERON REGULATORY PROTEIN-RELATED"/>
    <property type="match status" value="1"/>
</dbReference>
<dbReference type="GO" id="GO:0006355">
    <property type="term" value="P:regulation of DNA-templated transcription"/>
    <property type="evidence" value="ECO:0007669"/>
    <property type="project" value="InterPro"/>
</dbReference>
<keyword evidence="4" id="KW-0238">DNA-binding</keyword>
<keyword evidence="1" id="KW-0547">Nucleotide-binding</keyword>
<dbReference type="Gene3D" id="3.40.50.2300">
    <property type="match status" value="1"/>
</dbReference>
<feature type="domain" description="Sigma-54 factor interaction" evidence="7">
    <location>
        <begin position="147"/>
        <end position="376"/>
    </location>
</feature>
<dbReference type="CDD" id="cd00009">
    <property type="entry name" value="AAA"/>
    <property type="match status" value="1"/>
</dbReference>
<dbReference type="GO" id="GO:0005524">
    <property type="term" value="F:ATP binding"/>
    <property type="evidence" value="ECO:0007669"/>
    <property type="project" value="UniProtKB-KW"/>
</dbReference>
<dbReference type="Gene3D" id="3.40.50.300">
    <property type="entry name" value="P-loop containing nucleotide triphosphate hydrolases"/>
    <property type="match status" value="1"/>
</dbReference>
<dbReference type="AlphaFoldDB" id="A0A0P6Z0U7"/>
<organism evidence="9 10">
    <name type="scientific">Herpetosiphon geysericola</name>
    <dbReference type="NCBI Taxonomy" id="70996"/>
    <lineage>
        <taxon>Bacteria</taxon>
        <taxon>Bacillati</taxon>
        <taxon>Chloroflexota</taxon>
        <taxon>Chloroflexia</taxon>
        <taxon>Herpetosiphonales</taxon>
        <taxon>Herpetosiphonaceae</taxon>
        <taxon>Herpetosiphon</taxon>
    </lineage>
</organism>
<evidence type="ECO:0000259" key="8">
    <source>
        <dbReference type="PROSITE" id="PS50110"/>
    </source>
</evidence>
<dbReference type="InterPro" id="IPR003593">
    <property type="entry name" value="AAA+_ATPase"/>
</dbReference>
<dbReference type="Proteomes" id="UP000050277">
    <property type="component" value="Unassembled WGS sequence"/>
</dbReference>
<dbReference type="InterPro" id="IPR025944">
    <property type="entry name" value="Sigma_54_int_dom_CS"/>
</dbReference>
<dbReference type="Gene3D" id="1.10.10.60">
    <property type="entry name" value="Homeodomain-like"/>
    <property type="match status" value="1"/>
</dbReference>
<evidence type="ECO:0000256" key="6">
    <source>
        <dbReference type="PROSITE-ProRule" id="PRU00169"/>
    </source>
</evidence>
<keyword evidence="5" id="KW-0804">Transcription</keyword>
<evidence type="ECO:0000256" key="4">
    <source>
        <dbReference type="ARBA" id="ARBA00023125"/>
    </source>
</evidence>
<sequence>MTKASEQRHILIADDDPGIRGLLCEVFDEEGYLTEPAEHGGEVLAKMTKKHPYDLLIMDVRMPGQDGLTVLEQLRKNGITTPVIMMTAHGTSSTAIRAIQIGAYDYVIKPFDVEEVTLVVKRLFDHQQLASKVRELEAKSFDPRDKMIGNSPAMQEIYKQIGRVAHTDATVLITGETGTGKEVLANLIHVNSARRNGPMVKVNCAALPESLLESELFGHEKGAFTGAMAQRKGRFELAHKGSIFLDEIGEMTLSTQKKLLRILQEREFERVGGTTTVRVDVRVIAATNRDLEAEVRAGTFREDLYYRLNVITLYLPALRQRTGDIPLLAEFFLDKYRYSPSSPPARISEDAMERLNNYDWPGNVRQLEHEIERAVILSRGNVITSEHMSLVPSSRSALQVDIAARLREQSTLDELLADVERLALQEALVQHDDDLKAAARSLGLSEAEFQKRQKKYTS</sequence>
<keyword evidence="6" id="KW-0597">Phosphoprotein</keyword>
<dbReference type="PROSITE" id="PS00675">
    <property type="entry name" value="SIGMA54_INTERACT_1"/>
    <property type="match status" value="1"/>
</dbReference>
<dbReference type="SUPFAM" id="SSF52172">
    <property type="entry name" value="CheY-like"/>
    <property type="match status" value="1"/>
</dbReference>
<dbReference type="Gene3D" id="1.10.8.60">
    <property type="match status" value="1"/>
</dbReference>
<feature type="domain" description="Response regulatory" evidence="8">
    <location>
        <begin position="9"/>
        <end position="124"/>
    </location>
</feature>
<evidence type="ECO:0000256" key="3">
    <source>
        <dbReference type="ARBA" id="ARBA00023015"/>
    </source>
</evidence>
<dbReference type="InterPro" id="IPR009057">
    <property type="entry name" value="Homeodomain-like_sf"/>
</dbReference>
<dbReference type="PROSITE" id="PS50045">
    <property type="entry name" value="SIGMA54_INTERACT_4"/>
    <property type="match status" value="1"/>
</dbReference>
<dbReference type="InterPro" id="IPR001789">
    <property type="entry name" value="Sig_transdc_resp-reg_receiver"/>
</dbReference>
<dbReference type="OrthoDB" id="9803970at2"/>
<evidence type="ECO:0000256" key="2">
    <source>
        <dbReference type="ARBA" id="ARBA00022840"/>
    </source>
</evidence>
<dbReference type="SMART" id="SM00448">
    <property type="entry name" value="REC"/>
    <property type="match status" value="1"/>
</dbReference>
<dbReference type="PROSITE" id="PS00688">
    <property type="entry name" value="SIGMA54_INTERACT_3"/>
    <property type="match status" value="1"/>
</dbReference>
<accession>A0A0P6Z0U7</accession>
<dbReference type="PROSITE" id="PS50110">
    <property type="entry name" value="RESPONSE_REGULATORY"/>
    <property type="match status" value="1"/>
</dbReference>
<dbReference type="RefSeq" id="WP_054533423.1">
    <property type="nucleotide sequence ID" value="NZ_LGKP01000011.1"/>
</dbReference>
<dbReference type="PROSITE" id="PS00676">
    <property type="entry name" value="SIGMA54_INTERACT_2"/>
    <property type="match status" value="1"/>
</dbReference>
<comment type="caution">
    <text evidence="9">The sequence shown here is derived from an EMBL/GenBank/DDBJ whole genome shotgun (WGS) entry which is preliminary data.</text>
</comment>
<evidence type="ECO:0000313" key="9">
    <source>
        <dbReference type="EMBL" id="KPL90544.1"/>
    </source>
</evidence>
<dbReference type="SUPFAM" id="SSF52540">
    <property type="entry name" value="P-loop containing nucleoside triphosphate hydrolases"/>
    <property type="match status" value="1"/>
</dbReference>
<dbReference type="Pfam" id="PF25601">
    <property type="entry name" value="AAA_lid_14"/>
    <property type="match status" value="1"/>
</dbReference>
<dbReference type="InterPro" id="IPR025943">
    <property type="entry name" value="Sigma_54_int_dom_ATP-bd_2"/>
</dbReference>
<evidence type="ECO:0000259" key="7">
    <source>
        <dbReference type="PROSITE" id="PS50045"/>
    </source>
</evidence>
<dbReference type="InterPro" id="IPR027417">
    <property type="entry name" value="P-loop_NTPase"/>
</dbReference>